<keyword evidence="3" id="KW-1185">Reference proteome</keyword>
<name>A0A1Y1VZC3_9FUNG</name>
<keyword evidence="1" id="KW-0472">Membrane</keyword>
<feature type="transmembrane region" description="Helical" evidence="1">
    <location>
        <begin position="34"/>
        <end position="54"/>
    </location>
</feature>
<evidence type="ECO:0000313" key="3">
    <source>
        <dbReference type="Proteomes" id="UP000193922"/>
    </source>
</evidence>
<keyword evidence="1" id="KW-1133">Transmembrane helix</keyword>
<accession>A0A1Y1VZC3</accession>
<gene>
    <name evidence="2" type="ORF">DL89DRAFT_65381</name>
</gene>
<reference evidence="2 3" key="1">
    <citation type="submission" date="2016-07" db="EMBL/GenBank/DDBJ databases">
        <title>Pervasive Adenine N6-methylation of Active Genes in Fungi.</title>
        <authorList>
            <consortium name="DOE Joint Genome Institute"/>
            <person name="Mondo S.J."/>
            <person name="Dannebaum R.O."/>
            <person name="Kuo R.C."/>
            <person name="Labutti K."/>
            <person name="Haridas S."/>
            <person name="Kuo A."/>
            <person name="Salamov A."/>
            <person name="Ahrendt S.R."/>
            <person name="Lipzen A."/>
            <person name="Sullivan W."/>
            <person name="Andreopoulos W.B."/>
            <person name="Clum A."/>
            <person name="Lindquist E."/>
            <person name="Daum C."/>
            <person name="Ramamoorthy G.K."/>
            <person name="Gryganskyi A."/>
            <person name="Culley D."/>
            <person name="Magnuson J.K."/>
            <person name="James T.Y."/>
            <person name="O'Malley M.A."/>
            <person name="Stajich J.E."/>
            <person name="Spatafora J.W."/>
            <person name="Visel A."/>
            <person name="Grigoriev I.V."/>
        </authorList>
    </citation>
    <scope>NUCLEOTIDE SEQUENCE [LARGE SCALE GENOMIC DNA]</scope>
    <source>
        <strain evidence="2 3">ATCC 12442</strain>
    </source>
</reference>
<evidence type="ECO:0000256" key="1">
    <source>
        <dbReference type="SAM" id="Phobius"/>
    </source>
</evidence>
<sequence>MVIAPIQDCAIPFTSVVLFAVSYRLSSAGAPGSGLWNTLLFHVAIFLLAHPLFIHTLQANTPAGIGYISQCSRPRCLSHSGEYSCGLSWI</sequence>
<comment type="caution">
    <text evidence="2">The sequence shown here is derived from an EMBL/GenBank/DDBJ whole genome shotgun (WGS) entry which is preliminary data.</text>
</comment>
<organism evidence="2 3">
    <name type="scientific">Linderina pennispora</name>
    <dbReference type="NCBI Taxonomy" id="61395"/>
    <lineage>
        <taxon>Eukaryota</taxon>
        <taxon>Fungi</taxon>
        <taxon>Fungi incertae sedis</taxon>
        <taxon>Zoopagomycota</taxon>
        <taxon>Kickxellomycotina</taxon>
        <taxon>Kickxellomycetes</taxon>
        <taxon>Kickxellales</taxon>
        <taxon>Kickxellaceae</taxon>
        <taxon>Linderina</taxon>
    </lineage>
</organism>
<evidence type="ECO:0000313" key="2">
    <source>
        <dbReference type="EMBL" id="ORX66592.1"/>
    </source>
</evidence>
<proteinExistence type="predicted"/>
<dbReference type="RefSeq" id="XP_040740580.1">
    <property type="nucleotide sequence ID" value="XM_040891949.1"/>
</dbReference>
<protein>
    <submittedName>
        <fullName evidence="2">Uncharacterized protein</fullName>
    </submittedName>
</protein>
<dbReference type="Proteomes" id="UP000193922">
    <property type="component" value="Unassembled WGS sequence"/>
</dbReference>
<keyword evidence="1" id="KW-0812">Transmembrane</keyword>
<dbReference type="GeneID" id="63808597"/>
<dbReference type="AlphaFoldDB" id="A0A1Y1VZC3"/>
<dbReference type="EMBL" id="MCFD01000015">
    <property type="protein sequence ID" value="ORX66592.1"/>
    <property type="molecule type" value="Genomic_DNA"/>
</dbReference>